<dbReference type="FunFam" id="3.40.50.11500:FF:000006">
    <property type="entry name" value="SET binding factor 2"/>
    <property type="match status" value="1"/>
</dbReference>
<keyword evidence="11" id="KW-1185">Reference proteome</keyword>
<evidence type="ECO:0000256" key="5">
    <source>
        <dbReference type="SAM" id="MobiDB-lite"/>
    </source>
</evidence>
<feature type="compositionally biased region" description="Polar residues" evidence="5">
    <location>
        <begin position="876"/>
        <end position="898"/>
    </location>
</feature>
<feature type="compositionally biased region" description="Basic and acidic residues" evidence="5">
    <location>
        <begin position="866"/>
        <end position="875"/>
    </location>
</feature>
<dbReference type="CDD" id="cd14534">
    <property type="entry name" value="PTP-MTMR5-like"/>
    <property type="match status" value="1"/>
</dbReference>
<feature type="domain" description="Phorbol-ester/DAG-type" evidence="7">
    <location>
        <begin position="2014"/>
        <end position="2064"/>
    </location>
</feature>
<evidence type="ECO:0000256" key="4">
    <source>
        <dbReference type="ARBA" id="ARBA00022833"/>
    </source>
</evidence>
<feature type="compositionally biased region" description="Polar residues" evidence="5">
    <location>
        <begin position="2075"/>
        <end position="2095"/>
    </location>
</feature>
<name>A0AA88YDZ7_PINIB</name>
<dbReference type="Gene3D" id="3.30.60.20">
    <property type="match status" value="1"/>
</dbReference>
<dbReference type="InterPro" id="IPR001849">
    <property type="entry name" value="PH_domain"/>
</dbReference>
<protein>
    <recommendedName>
        <fullName evidence="12">Myotubularin-related protein 13</fullName>
    </recommendedName>
</protein>
<dbReference type="InterPro" id="IPR022096">
    <property type="entry name" value="SBF1/SBF2"/>
</dbReference>
<dbReference type="Pfam" id="PF00169">
    <property type="entry name" value="PH"/>
    <property type="match status" value="1"/>
</dbReference>
<dbReference type="GO" id="GO:0005737">
    <property type="term" value="C:cytoplasm"/>
    <property type="evidence" value="ECO:0007669"/>
    <property type="project" value="TreeGrafter"/>
</dbReference>
<feature type="non-terminal residue" evidence="10">
    <location>
        <position position="1"/>
    </location>
</feature>
<dbReference type="CDD" id="cd20827">
    <property type="entry name" value="C1_Sbf-like"/>
    <property type="match status" value="1"/>
</dbReference>
<dbReference type="InterPro" id="IPR010569">
    <property type="entry name" value="Myotubularin-like_Pase_dom"/>
</dbReference>
<dbReference type="Pfam" id="PF12335">
    <property type="entry name" value="SBF2"/>
    <property type="match status" value="5"/>
</dbReference>
<dbReference type="GO" id="GO:0016020">
    <property type="term" value="C:membrane"/>
    <property type="evidence" value="ECO:0007669"/>
    <property type="project" value="TreeGrafter"/>
</dbReference>
<dbReference type="InterPro" id="IPR043153">
    <property type="entry name" value="DENN_C"/>
</dbReference>
<evidence type="ECO:0000259" key="9">
    <source>
        <dbReference type="PROSITE" id="PS51339"/>
    </source>
</evidence>
<dbReference type="GO" id="GO:0046872">
    <property type="term" value="F:metal ion binding"/>
    <property type="evidence" value="ECO:0007669"/>
    <property type="project" value="UniProtKB-KW"/>
</dbReference>
<dbReference type="Pfam" id="PF00130">
    <property type="entry name" value="C1_1"/>
    <property type="match status" value="1"/>
</dbReference>
<sequence>FCRPTGWVLSAHRQPPEFFVAILTDIDADRHYLACLTFNESVSLPPTKSDDVDAESDDTDNSLAVHSLMFSPKCLVVVSRLDYFETFRNCLGIIYSAYVDKLEVQLEVLVGNILGCVQVPPPGIQNTIQLFCAALTDHKILFLSQSLSRLTDACQAITILQYPLKYSYVYIPILPAPLVEVLDTPTPFIAGIHSSLVDDTSDLVDVIIVDLDGGSVKIPECVNLPMLPEPILTRTKKALTMIVSPDLLTADHAFPPPSPKRPPSLEQKDKEIRAVFIRLFAELFTGYRSCLTVIRIHPEPFITFHKANFLGHRGMVEDDFLVRVLDSMGFSAFVSERGTPYRVCDVFDEVYASMQDQLKLERADPDKMIDHIKDLAKQLHTNEVPNPQPYVQKVPKPTDGAYSRIHHPPFPYLDWLHVQEIIDEGMQKFNIKSKITNIRPQQVRVVPMGPHIATLDRQRTVDNNARRLEVLRNCITFVFENKISDARIIFPAVLRALKSRVARLAMTQELGYHIRSNRAMLEHQQFDLVVKLLNCALQVRSNRAMLEHQQFDLVVKLLNCALQVRSNRAMLEHQQFDLVVKLLNCALQVRSNRAMLEHQQFDLVVKLLNCALQVRSNRAMLEHQQFDLVVKLLNCALQVRSNRAMLEHQQFDLIVKLLNCALQVRSNMAMLEHQQFDLVVKLLNCALQVQVRSNRAMLEHQQFDLVVKLLNCALQVRSNRAMLEHQQFDLVVKLLNCALQVRSNRAMLEHQQFDLVVKLLNCALQVRSNRAMLEHQQFDLVVKLLNCALQNDSSMDENGVAAAILPLATSFCRKLCTGIIQFAYTCVQEHAVWANIQFWEAAFYQDVQKEIRQLYVPQYEENTVMEMKRESRSEKTNGSTKSSELCVNQNNRSNSITPETGRRASYKPREIGALEIAAEQLRIWPTLNKDQQQEMINNEESTVYSQAIHYANRMVFMRVPLETSKPPKSFSHDWESTSNSNIASSLADSESVDAESGYDEMEISDVGNNVVKFVTRFVDKVCNDSKVNSDHIKALHQMIPGVVHMHIETLEAVNRESKRLPPIQKPKILKPSLLHGEEVVMDGLRVYLLPDGREEGLGGNVGGPSLLPAEGAIFLTNYRIIYKGIPCDPMACEQVIVRYFPISTLTKEKNVKLQYTPHIDQLPKEGLQLRANIFQLMKIAFDEEVSAEDIEAFRKLASKYRNPATIFQTFAFVGQAVSQPTQTYKHKEKHATLKNFALVKTLKKTARKAGIAKPKQPRTKTKYLLPTPPTQRRSMSPRSSAGSDSESDRPNSEIFDDLSIIDESEYSSRFTADPKNLERLMERPGYQDFIRLGFMDVMEPGPRARAEQFRITSINANFSVCRSYPALMVVPNSITDDSIRKLARTHRQYRFPVVSWRHPRTKALLLRASGFHSRGLMGMLKSDSSTGNVSGEISSALQQERYFKAIVDATPNSMRLYRQSCSDSLTSLDSLMMAGTTDTLTVPETPDVLRRHQYTTGSLRNLPPPKASSRDSLISLAESNPGMTGRSSVFKRAVNSLRASGGKGYSSFSRIGSTKDKGRLGTATLDLTHHNGTLTESKGDLINSSVQGFKQVALYVLGEKAQMKGIKMESFPKCDFIPVDFYEVRHVKASFKKLMRACVPSAPLSQDNSYLKAVEESEWLLQIQNILQLAGAVVDLMDVQGSSVMMCLEDGWDITTQVLSIAQLLSDPHYRTIEGFKSLVEKEWLSFGHRFTHRSNQTAANQASGFAPIFLQFLDAVHQIHNQFPLSFEFNQYYLRFLAYHYVSNRFRTFMMDNEYERVEAGWLFEERKTSKFDHEPGHEDGGFGTHRHSSSSGMSVWDYIDKYHRKSSRFMNFLHSPLDQEAVLRPYSQISNLKVWDYYFSEDLAHGPSYEIDIVHKEIMLNEEEASDRVGQQKQRRIVNGCYDNVLLKQPDVFMQKLQEIHNLETDLGHFQQKWRALWDKLECPNREHIHRNVSFNTQIVKSHGRSIHKRSTLEILVKGKMLGEAAKMFSQPHRFEKYTYTTPAYCDYCNQVLWGLLKTGMHCADCGYNCHEKCMSHVPKNCTKLKIVPDATNSSSNISRGGVSEASSAQSGMSLAEPSPSYEQYSTSSSTEHRTHEGYLFKRGALLKGWKQRWFVLDLVKHQLRYYDNEEDPSCKGYIDLFDVISVQPIKNVQGAPKRSDENAFFELKTNKRFYHFLAQDAKTALEWIEKIQSFI</sequence>
<dbReference type="CDD" id="cd13208">
    <property type="entry name" value="PH-GRAM_MTMR5_MTMR13"/>
    <property type="match status" value="1"/>
</dbReference>
<evidence type="ECO:0000259" key="8">
    <source>
        <dbReference type="PROSITE" id="PS50211"/>
    </source>
</evidence>
<dbReference type="Gene3D" id="3.40.50.11500">
    <property type="match status" value="1"/>
</dbReference>
<proteinExistence type="inferred from homology"/>
<dbReference type="Gene3D" id="3.30.450.200">
    <property type="match status" value="1"/>
</dbReference>
<evidence type="ECO:0000256" key="3">
    <source>
        <dbReference type="ARBA" id="ARBA00022723"/>
    </source>
</evidence>
<dbReference type="Proteomes" id="UP001186944">
    <property type="component" value="Unassembled WGS sequence"/>
</dbReference>
<feature type="region of interest" description="Disordered" evidence="5">
    <location>
        <begin position="966"/>
        <end position="993"/>
    </location>
</feature>
<dbReference type="SMART" id="SM00799">
    <property type="entry name" value="DENN"/>
    <property type="match status" value="1"/>
</dbReference>
<dbReference type="InterPro" id="IPR046349">
    <property type="entry name" value="C1-like_sf"/>
</dbReference>
<dbReference type="CDD" id="cd01235">
    <property type="entry name" value="PH_Sbf1_hMTMR5"/>
    <property type="match status" value="1"/>
</dbReference>
<dbReference type="GO" id="GO:0005085">
    <property type="term" value="F:guanyl-nucleotide exchange factor activity"/>
    <property type="evidence" value="ECO:0007669"/>
    <property type="project" value="TreeGrafter"/>
</dbReference>
<dbReference type="SMART" id="SM00233">
    <property type="entry name" value="PH"/>
    <property type="match status" value="1"/>
</dbReference>
<evidence type="ECO:0000256" key="2">
    <source>
        <dbReference type="ARBA" id="ARBA00022553"/>
    </source>
</evidence>
<dbReference type="PROSITE" id="PS50081">
    <property type="entry name" value="ZF_DAG_PE_2"/>
    <property type="match status" value="1"/>
</dbReference>
<feature type="region of interest" description="Disordered" evidence="5">
    <location>
        <begin position="2075"/>
        <end position="2112"/>
    </location>
</feature>
<feature type="compositionally biased region" description="Polar residues" evidence="5">
    <location>
        <begin position="1271"/>
        <end position="1284"/>
    </location>
</feature>
<dbReference type="PROSITE" id="PS51339">
    <property type="entry name" value="PPASE_MYOTUBULARIN"/>
    <property type="match status" value="1"/>
</dbReference>
<feature type="compositionally biased region" description="Polar residues" evidence="5">
    <location>
        <begin position="976"/>
        <end position="988"/>
    </location>
</feature>
<feature type="domain" description="UDENN" evidence="8">
    <location>
        <begin position="1"/>
        <end position="344"/>
    </location>
</feature>
<feature type="region of interest" description="Disordered" evidence="5">
    <location>
        <begin position="866"/>
        <end position="904"/>
    </location>
</feature>
<dbReference type="InterPro" id="IPR005112">
    <property type="entry name" value="dDENN_dom"/>
</dbReference>
<dbReference type="SMART" id="SM00801">
    <property type="entry name" value="dDENN"/>
    <property type="match status" value="1"/>
</dbReference>
<dbReference type="FunFam" id="2.30.29.30:FF:000286">
    <property type="entry name" value="PH-protein kinase domain containing protein"/>
    <property type="match status" value="1"/>
</dbReference>
<dbReference type="SMART" id="SM00568">
    <property type="entry name" value="GRAM"/>
    <property type="match status" value="1"/>
</dbReference>
<accession>A0AA88YDZ7</accession>
<feature type="domain" description="Myotubularin phosphatase" evidence="9">
    <location>
        <begin position="1319"/>
        <end position="1881"/>
    </location>
</feature>
<dbReference type="Pfam" id="PF06602">
    <property type="entry name" value="Myotub-related"/>
    <property type="match status" value="1"/>
</dbReference>
<dbReference type="Pfam" id="PF03456">
    <property type="entry name" value="uDENN"/>
    <property type="match status" value="1"/>
</dbReference>
<feature type="compositionally biased region" description="Low complexity" evidence="5">
    <location>
        <begin position="2099"/>
        <end position="2112"/>
    </location>
</feature>
<reference evidence="10" key="1">
    <citation type="submission" date="2019-08" db="EMBL/GenBank/DDBJ databases">
        <title>The improved chromosome-level genome for the pearl oyster Pinctada fucata martensii using PacBio sequencing and Hi-C.</title>
        <authorList>
            <person name="Zheng Z."/>
        </authorList>
    </citation>
    <scope>NUCLEOTIDE SEQUENCE</scope>
    <source>
        <strain evidence="10">ZZ-2019</strain>
        <tissue evidence="10">Adductor muscle</tissue>
    </source>
</reference>
<dbReference type="Pfam" id="PF02893">
    <property type="entry name" value="GRAM"/>
    <property type="match status" value="1"/>
</dbReference>
<comment type="caution">
    <text evidence="10">The sequence shown here is derived from an EMBL/GenBank/DDBJ whole genome shotgun (WGS) entry which is preliminary data.</text>
</comment>
<evidence type="ECO:0000313" key="10">
    <source>
        <dbReference type="EMBL" id="KAK3103033.1"/>
    </source>
</evidence>
<dbReference type="InterPro" id="IPR037516">
    <property type="entry name" value="Tripartite_DENN"/>
</dbReference>
<dbReference type="PANTHER" id="PTHR10807:SF109">
    <property type="entry name" value="SET DOMAIN BINDING FACTOR, ISOFORM A"/>
    <property type="match status" value="1"/>
</dbReference>
<dbReference type="InterPro" id="IPR005113">
    <property type="entry name" value="uDENN_dom"/>
</dbReference>
<dbReference type="Pfam" id="PF02141">
    <property type="entry name" value="DENN"/>
    <property type="match status" value="1"/>
</dbReference>
<evidence type="ECO:0000256" key="1">
    <source>
        <dbReference type="ARBA" id="ARBA00007471"/>
    </source>
</evidence>
<feature type="domain" description="PH" evidence="6">
    <location>
        <begin position="2115"/>
        <end position="2218"/>
    </location>
</feature>
<keyword evidence="4" id="KW-0862">Zinc</keyword>
<dbReference type="InterPro" id="IPR029021">
    <property type="entry name" value="Prot-tyrosine_phosphatase-like"/>
</dbReference>
<comment type="similarity">
    <text evidence="1">Belongs to the protein-tyrosine phosphatase family. Non-receptor class myotubularin subfamily.</text>
</comment>
<dbReference type="PROSITE" id="PS00479">
    <property type="entry name" value="ZF_DAG_PE_1"/>
    <property type="match status" value="1"/>
</dbReference>
<dbReference type="InterPro" id="IPR002219">
    <property type="entry name" value="PKC_DAG/PE"/>
</dbReference>
<evidence type="ECO:0008006" key="12">
    <source>
        <dbReference type="Google" id="ProtNLM"/>
    </source>
</evidence>
<dbReference type="PROSITE" id="PS50211">
    <property type="entry name" value="DENN"/>
    <property type="match status" value="1"/>
</dbReference>
<dbReference type="Gene3D" id="2.30.29.30">
    <property type="entry name" value="Pleckstrin-homology domain (PH domain)/Phosphotyrosine-binding domain (PTB)"/>
    <property type="match status" value="1"/>
</dbReference>
<keyword evidence="3" id="KW-0479">Metal-binding</keyword>
<keyword evidence="2" id="KW-0597">Phosphoprotein</keyword>
<dbReference type="PANTHER" id="PTHR10807">
    <property type="entry name" value="MYOTUBULARIN-RELATED"/>
    <property type="match status" value="1"/>
</dbReference>
<dbReference type="PROSITE" id="PS50003">
    <property type="entry name" value="PH_DOMAIN"/>
    <property type="match status" value="1"/>
</dbReference>
<gene>
    <name evidence="10" type="ORF">FSP39_015926</name>
</gene>
<dbReference type="InterPro" id="IPR004182">
    <property type="entry name" value="GRAM"/>
</dbReference>
<dbReference type="SUPFAM" id="SSF52799">
    <property type="entry name" value="(Phosphotyrosine protein) phosphatases II"/>
    <property type="match status" value="1"/>
</dbReference>
<dbReference type="SUPFAM" id="SSF57889">
    <property type="entry name" value="Cysteine-rich domain"/>
    <property type="match status" value="1"/>
</dbReference>
<evidence type="ECO:0000259" key="6">
    <source>
        <dbReference type="PROSITE" id="PS50003"/>
    </source>
</evidence>
<evidence type="ECO:0000259" key="7">
    <source>
        <dbReference type="PROSITE" id="PS50081"/>
    </source>
</evidence>
<dbReference type="InterPro" id="IPR001194">
    <property type="entry name" value="cDENN_dom"/>
</dbReference>
<dbReference type="InterPro" id="IPR030564">
    <property type="entry name" value="Myotubularin"/>
</dbReference>
<dbReference type="InterPro" id="IPR011993">
    <property type="entry name" value="PH-like_dom_sf"/>
</dbReference>
<dbReference type="SUPFAM" id="SSF50729">
    <property type="entry name" value="PH domain-like"/>
    <property type="match status" value="1"/>
</dbReference>
<dbReference type="SMART" id="SM00109">
    <property type="entry name" value="C1"/>
    <property type="match status" value="1"/>
</dbReference>
<evidence type="ECO:0000313" key="11">
    <source>
        <dbReference type="Proteomes" id="UP001186944"/>
    </source>
</evidence>
<organism evidence="10 11">
    <name type="scientific">Pinctada imbricata</name>
    <name type="common">Atlantic pearl-oyster</name>
    <name type="synonym">Pinctada martensii</name>
    <dbReference type="NCBI Taxonomy" id="66713"/>
    <lineage>
        <taxon>Eukaryota</taxon>
        <taxon>Metazoa</taxon>
        <taxon>Spiralia</taxon>
        <taxon>Lophotrochozoa</taxon>
        <taxon>Mollusca</taxon>
        <taxon>Bivalvia</taxon>
        <taxon>Autobranchia</taxon>
        <taxon>Pteriomorphia</taxon>
        <taxon>Pterioida</taxon>
        <taxon>Pterioidea</taxon>
        <taxon>Pteriidae</taxon>
        <taxon>Pinctada</taxon>
    </lineage>
</organism>
<feature type="region of interest" description="Disordered" evidence="5">
    <location>
        <begin position="1247"/>
        <end position="1293"/>
    </location>
</feature>
<dbReference type="EMBL" id="VSWD01000005">
    <property type="protein sequence ID" value="KAK3103033.1"/>
    <property type="molecule type" value="Genomic_DNA"/>
</dbReference>